<evidence type="ECO:0000313" key="1">
    <source>
        <dbReference type="EMBL" id="DAE13696.1"/>
    </source>
</evidence>
<name>A0A8S5Q3W2_9CAUD</name>
<sequence length="36" mass="4333">MCNRTISRNRRRGRAILLLQAVPRCRSLLHLHRHDL</sequence>
<organism evidence="1">
    <name type="scientific">Siphoviridae sp. ctQqU1</name>
    <dbReference type="NCBI Taxonomy" id="2825496"/>
    <lineage>
        <taxon>Viruses</taxon>
        <taxon>Duplodnaviria</taxon>
        <taxon>Heunggongvirae</taxon>
        <taxon>Uroviricota</taxon>
        <taxon>Caudoviricetes</taxon>
    </lineage>
</organism>
<reference evidence="1" key="1">
    <citation type="journal article" date="2021" name="Proc. Natl. Acad. Sci. U.S.A.">
        <title>A Catalog of Tens of Thousands of Viruses from Human Metagenomes Reveals Hidden Associations with Chronic Diseases.</title>
        <authorList>
            <person name="Tisza M.J."/>
            <person name="Buck C.B."/>
        </authorList>
    </citation>
    <scope>NUCLEOTIDE SEQUENCE</scope>
    <source>
        <strain evidence="1">CtQqU1</strain>
    </source>
</reference>
<protein>
    <submittedName>
        <fullName evidence="1">Uncharacterized protein</fullName>
    </submittedName>
</protein>
<accession>A0A8S5Q3W2</accession>
<dbReference type="EMBL" id="BK015568">
    <property type="protein sequence ID" value="DAE13696.1"/>
    <property type="molecule type" value="Genomic_DNA"/>
</dbReference>
<proteinExistence type="predicted"/>